<dbReference type="AlphaFoldDB" id="A0A832I284"/>
<organism evidence="4">
    <name type="scientific">Eiseniibacteriota bacterium</name>
    <dbReference type="NCBI Taxonomy" id="2212470"/>
    <lineage>
        <taxon>Bacteria</taxon>
        <taxon>Candidatus Eiseniibacteriota</taxon>
    </lineage>
</organism>
<feature type="compositionally biased region" description="Basic residues" evidence="2">
    <location>
        <begin position="477"/>
        <end position="493"/>
    </location>
</feature>
<dbReference type="InterPro" id="IPR050570">
    <property type="entry name" value="Cell_wall_metabolism_enzyme"/>
</dbReference>
<feature type="region of interest" description="Disordered" evidence="2">
    <location>
        <begin position="584"/>
        <end position="614"/>
    </location>
</feature>
<accession>A0A832I284</accession>
<evidence type="ECO:0000313" key="4">
    <source>
        <dbReference type="EMBL" id="HGZ43123.1"/>
    </source>
</evidence>
<dbReference type="GO" id="GO:0004222">
    <property type="term" value="F:metalloendopeptidase activity"/>
    <property type="evidence" value="ECO:0007669"/>
    <property type="project" value="TreeGrafter"/>
</dbReference>
<gene>
    <name evidence="4" type="ORF">ENR23_06810</name>
</gene>
<sequence>MAGHAHLRRRDDHHRPAPHRARGQRRALRHAGARRGVAAGVGRHGRRVRALAHALQRAPRGRRRQRQRARRNEREPRGAAAGGPAHPHARRTVGTGGPAQRVGGRGARPDDCRAARRRSRRGVERRERRTAADPLPGAHSWNVDRAARGGGRARSERRPRARRRRGGARAPRVARNAERRAGGVGAHLHVLRAVRRAGAPHHGRRAAARAGARRPARRHVHRGVARRGKRAAAHLVPPRTPRLGLRRTACAHPAALHRPDRVLDRRRTGRLVPRGVGHVGKRLPRDPLAAPAGRGRPGADGLGDRDAQRVPPEHARRGGPVGRRPPRVRVRAGGHAADLVQALAAGVRMGLREHRDHRDRRRQRLAPLGDRLEPRQRPPSLHRLRGRPAAPRRARASARSAVSGGGGPRTSAARRSGARGRAESRPRWRAAALPARSGRRGRRDRGLRHRRTPRGRGAGRARRRRSATRRDGDGAPRRRRLLRPRARKRRARPRGGAALTAGRGAGARRLAAAVLLVAGSAGAASGSVAARGVAAPAAGIQGAAPAASAVLLAGRLPLTPELARRWGWAGSWRHPVGDPLDHTRPDPDGAPGFRINRGVGGATGRGRHRGADLDNGRGGDLVRAAAHGLVVVAETRGWHGGFGLHVVIAHRLRDGALAYSVYAHLAEGSVKVARGDLVWAGEPIGRVGDTGRASTRHLHFEIRLPDDPAARWERARVVDPVNFVAARLPAPRRDDATLEPYVAWAEAAALVAAGAPADLPLSRAAWWTMLAHAAAHSLENLPAEPARLRDVLVGEGLLPEDAGGDPAAPATWTEIARDVARAEAFGVRLPPPPLDDDAHRARCRETFGAAQPAMQAARLGRHTGTALVGEACLLLADLARAARRP</sequence>
<feature type="region of interest" description="Disordered" evidence="2">
    <location>
        <begin position="350"/>
        <end position="501"/>
    </location>
</feature>
<dbReference type="PANTHER" id="PTHR21666:SF289">
    <property type="entry name" value="L-ALA--D-GLU ENDOPEPTIDASE"/>
    <property type="match status" value="1"/>
</dbReference>
<feature type="compositionally biased region" description="Basic residues" evidence="2">
    <location>
        <begin position="16"/>
        <end position="33"/>
    </location>
</feature>
<protein>
    <submittedName>
        <fullName evidence="4">M23 family metallopeptidase</fullName>
    </submittedName>
</protein>
<feature type="compositionally biased region" description="Basic residues" evidence="2">
    <location>
        <begin position="437"/>
        <end position="467"/>
    </location>
</feature>
<comment type="caution">
    <text evidence="4">The sequence shown here is derived from an EMBL/GenBank/DDBJ whole genome shotgun (WGS) entry which is preliminary data.</text>
</comment>
<name>A0A832I284_UNCEI</name>
<evidence type="ECO:0000256" key="1">
    <source>
        <dbReference type="ARBA" id="ARBA00022729"/>
    </source>
</evidence>
<dbReference type="Pfam" id="PF01551">
    <property type="entry name" value="Peptidase_M23"/>
    <property type="match status" value="1"/>
</dbReference>
<dbReference type="PANTHER" id="PTHR21666">
    <property type="entry name" value="PEPTIDASE-RELATED"/>
    <property type="match status" value="1"/>
</dbReference>
<feature type="region of interest" description="Disordered" evidence="2">
    <location>
        <begin position="265"/>
        <end position="335"/>
    </location>
</feature>
<dbReference type="EMBL" id="DSQF01000012">
    <property type="protein sequence ID" value="HGZ43123.1"/>
    <property type="molecule type" value="Genomic_DNA"/>
</dbReference>
<dbReference type="InterPro" id="IPR016047">
    <property type="entry name" value="M23ase_b-sheet_dom"/>
</dbReference>
<evidence type="ECO:0000256" key="2">
    <source>
        <dbReference type="SAM" id="MobiDB-lite"/>
    </source>
</evidence>
<dbReference type="InterPro" id="IPR011055">
    <property type="entry name" value="Dup_hybrid_motif"/>
</dbReference>
<feature type="compositionally biased region" description="Basic residues" evidence="2">
    <location>
        <begin position="59"/>
        <end position="69"/>
    </location>
</feature>
<evidence type="ECO:0000259" key="3">
    <source>
        <dbReference type="Pfam" id="PF01551"/>
    </source>
</evidence>
<reference evidence="4" key="1">
    <citation type="journal article" date="2020" name="mSystems">
        <title>Genome- and Community-Level Interaction Insights into Carbon Utilization and Element Cycling Functions of Hydrothermarchaeota in Hydrothermal Sediment.</title>
        <authorList>
            <person name="Zhou Z."/>
            <person name="Liu Y."/>
            <person name="Xu W."/>
            <person name="Pan J."/>
            <person name="Luo Z.H."/>
            <person name="Li M."/>
        </authorList>
    </citation>
    <scope>NUCLEOTIDE SEQUENCE [LARGE SCALE GENOMIC DNA]</scope>
    <source>
        <strain evidence="4">SpSt-381</strain>
    </source>
</reference>
<feature type="compositionally biased region" description="Basic and acidic residues" evidence="2">
    <location>
        <begin position="302"/>
        <end position="316"/>
    </location>
</feature>
<dbReference type="Gene3D" id="2.70.70.10">
    <property type="entry name" value="Glucose Permease (Domain IIA)"/>
    <property type="match status" value="1"/>
</dbReference>
<dbReference type="CDD" id="cd12797">
    <property type="entry name" value="M23_peptidase"/>
    <property type="match status" value="1"/>
</dbReference>
<feature type="domain" description="M23ase beta-sheet core" evidence="3">
    <location>
        <begin position="607"/>
        <end position="704"/>
    </location>
</feature>
<keyword evidence="1" id="KW-0732">Signal</keyword>
<feature type="region of interest" description="Disordered" evidence="2">
    <location>
        <begin position="1"/>
        <end position="175"/>
    </location>
</feature>
<feature type="region of interest" description="Disordered" evidence="2">
    <location>
        <begin position="197"/>
        <end position="232"/>
    </location>
</feature>
<dbReference type="SUPFAM" id="SSF51261">
    <property type="entry name" value="Duplicated hybrid motif"/>
    <property type="match status" value="1"/>
</dbReference>
<proteinExistence type="predicted"/>
<feature type="compositionally biased region" description="Basic and acidic residues" evidence="2">
    <location>
        <begin position="121"/>
        <end position="131"/>
    </location>
</feature>
<feature type="compositionally biased region" description="Basic residues" evidence="2">
    <location>
        <begin position="380"/>
        <end position="396"/>
    </location>
</feature>